<accession>A0A1R3GWG4</accession>
<evidence type="ECO:0000256" key="1">
    <source>
        <dbReference type="SAM" id="MobiDB-lite"/>
    </source>
</evidence>
<gene>
    <name evidence="2" type="ORF">CCACVL1_22881</name>
</gene>
<feature type="region of interest" description="Disordered" evidence="1">
    <location>
        <begin position="1"/>
        <end position="29"/>
    </location>
</feature>
<keyword evidence="3" id="KW-1185">Reference proteome</keyword>
<name>A0A1R3GWG4_COCAP</name>
<evidence type="ECO:0000313" key="3">
    <source>
        <dbReference type="Proteomes" id="UP000188268"/>
    </source>
</evidence>
<sequence length="124" mass="14522">MEKKKKKKDNLASNPNPCFGPASSGSSPTKFVFPQVRYLKFESLSKLKYFYPSMITSEWPALTNLVVTDCPYVEAFSRKSMNVEYYQDEYLFWFSKEAFPLLEEEGFGTDELGNKYFFGREKKR</sequence>
<dbReference type="AlphaFoldDB" id="A0A1R3GWG4"/>
<dbReference type="EMBL" id="AWWV01013260">
    <property type="protein sequence ID" value="OMO62340.1"/>
    <property type="molecule type" value="Genomic_DNA"/>
</dbReference>
<organism evidence="2 3">
    <name type="scientific">Corchorus capsularis</name>
    <name type="common">Jute</name>
    <dbReference type="NCBI Taxonomy" id="210143"/>
    <lineage>
        <taxon>Eukaryota</taxon>
        <taxon>Viridiplantae</taxon>
        <taxon>Streptophyta</taxon>
        <taxon>Embryophyta</taxon>
        <taxon>Tracheophyta</taxon>
        <taxon>Spermatophyta</taxon>
        <taxon>Magnoliopsida</taxon>
        <taxon>eudicotyledons</taxon>
        <taxon>Gunneridae</taxon>
        <taxon>Pentapetalae</taxon>
        <taxon>rosids</taxon>
        <taxon>malvids</taxon>
        <taxon>Malvales</taxon>
        <taxon>Malvaceae</taxon>
        <taxon>Grewioideae</taxon>
        <taxon>Apeibeae</taxon>
        <taxon>Corchorus</taxon>
    </lineage>
</organism>
<dbReference type="Proteomes" id="UP000188268">
    <property type="component" value="Unassembled WGS sequence"/>
</dbReference>
<dbReference type="OrthoDB" id="1746449at2759"/>
<protein>
    <submittedName>
        <fullName evidence="2">Disease resistance protein</fullName>
    </submittedName>
</protein>
<comment type="caution">
    <text evidence="2">The sequence shown here is derived from an EMBL/GenBank/DDBJ whole genome shotgun (WGS) entry which is preliminary data.</text>
</comment>
<reference evidence="2 3" key="1">
    <citation type="submission" date="2013-09" db="EMBL/GenBank/DDBJ databases">
        <title>Corchorus capsularis genome sequencing.</title>
        <authorList>
            <person name="Alam M."/>
            <person name="Haque M.S."/>
            <person name="Islam M.S."/>
            <person name="Emdad E.M."/>
            <person name="Islam M.M."/>
            <person name="Ahmed B."/>
            <person name="Halim A."/>
            <person name="Hossen Q.M.M."/>
            <person name="Hossain M.Z."/>
            <person name="Ahmed R."/>
            <person name="Khan M.M."/>
            <person name="Islam R."/>
            <person name="Rashid M.M."/>
            <person name="Khan S.A."/>
            <person name="Rahman M.S."/>
            <person name="Alam M."/>
        </authorList>
    </citation>
    <scope>NUCLEOTIDE SEQUENCE [LARGE SCALE GENOMIC DNA]</scope>
    <source>
        <strain evidence="3">cv. CVL-1</strain>
        <tissue evidence="2">Whole seedling</tissue>
    </source>
</reference>
<dbReference type="Gramene" id="OMO62340">
    <property type="protein sequence ID" value="OMO62340"/>
    <property type="gene ID" value="CCACVL1_22881"/>
</dbReference>
<evidence type="ECO:0000313" key="2">
    <source>
        <dbReference type="EMBL" id="OMO62340.1"/>
    </source>
</evidence>
<proteinExistence type="predicted"/>